<evidence type="ECO:0008006" key="3">
    <source>
        <dbReference type="Google" id="ProtNLM"/>
    </source>
</evidence>
<protein>
    <recommendedName>
        <fullName evidence="3">Excreted virulence factor EspC (Type VII ESX diderm)</fullName>
    </recommendedName>
</protein>
<proteinExistence type="predicted"/>
<dbReference type="Proteomes" id="UP001165283">
    <property type="component" value="Unassembled WGS sequence"/>
</dbReference>
<sequence>MDGFEVPTDLVTTAGQAAGRVADALAGLDLAGPVRDLAAALPGGRTATLAARPGWAELAALGGRARRHSDALDAAARAYLDAEAAARAAAGPA</sequence>
<evidence type="ECO:0000313" key="1">
    <source>
        <dbReference type="EMBL" id="MCO1653804.1"/>
    </source>
</evidence>
<accession>A0ABT0ZSY7</accession>
<keyword evidence="2" id="KW-1185">Reference proteome</keyword>
<comment type="caution">
    <text evidence="1">The sequence shown here is derived from an EMBL/GenBank/DDBJ whole genome shotgun (WGS) entry which is preliminary data.</text>
</comment>
<evidence type="ECO:0000313" key="2">
    <source>
        <dbReference type="Proteomes" id="UP001165283"/>
    </source>
</evidence>
<dbReference type="RefSeq" id="WP_252435397.1">
    <property type="nucleotide sequence ID" value="NZ_JAGSOV010000006.1"/>
</dbReference>
<organism evidence="1 2">
    <name type="scientific">Pseudonocardia humida</name>
    <dbReference type="NCBI Taxonomy" id="2800819"/>
    <lineage>
        <taxon>Bacteria</taxon>
        <taxon>Bacillati</taxon>
        <taxon>Actinomycetota</taxon>
        <taxon>Actinomycetes</taxon>
        <taxon>Pseudonocardiales</taxon>
        <taxon>Pseudonocardiaceae</taxon>
        <taxon>Pseudonocardia</taxon>
    </lineage>
</organism>
<dbReference type="EMBL" id="JAGSOV010000006">
    <property type="protein sequence ID" value="MCO1653804.1"/>
    <property type="molecule type" value="Genomic_DNA"/>
</dbReference>
<name>A0ABT0ZSY7_9PSEU</name>
<reference evidence="1" key="1">
    <citation type="submission" date="2021-04" db="EMBL/GenBank/DDBJ databases">
        <title>Pseudonocardia sp. nov., isolated from sandy soil of mangrove forest.</title>
        <authorList>
            <person name="Zan Z."/>
            <person name="Huang R."/>
            <person name="Liu W."/>
        </authorList>
    </citation>
    <scope>NUCLEOTIDE SEQUENCE</scope>
    <source>
        <strain evidence="1">S2-4</strain>
    </source>
</reference>
<gene>
    <name evidence="1" type="ORF">KDL28_01920</name>
</gene>